<proteinExistence type="predicted"/>
<evidence type="ECO:0000256" key="1">
    <source>
        <dbReference type="SAM" id="MobiDB-lite"/>
    </source>
</evidence>
<gene>
    <name evidence="2" type="ORF">GCM10017584_28740</name>
</gene>
<organism evidence="2 3">
    <name type="scientific">Leifsonia poae</name>
    <dbReference type="NCBI Taxonomy" id="110933"/>
    <lineage>
        <taxon>Bacteria</taxon>
        <taxon>Bacillati</taxon>
        <taxon>Actinomycetota</taxon>
        <taxon>Actinomycetes</taxon>
        <taxon>Micrococcales</taxon>
        <taxon>Microbacteriaceae</taxon>
        <taxon>Leifsonia</taxon>
    </lineage>
</organism>
<reference evidence="2" key="2">
    <citation type="submission" date="2023-01" db="EMBL/GenBank/DDBJ databases">
        <authorList>
            <person name="Sun Q."/>
            <person name="Evtushenko L."/>
        </authorList>
    </citation>
    <scope>NUCLEOTIDE SEQUENCE</scope>
    <source>
        <strain evidence="2">VKM Ac-1401</strain>
    </source>
</reference>
<dbReference type="EMBL" id="BSEN01000014">
    <property type="protein sequence ID" value="GLJ77300.1"/>
    <property type="molecule type" value="Genomic_DNA"/>
</dbReference>
<reference evidence="2" key="1">
    <citation type="journal article" date="2014" name="Int. J. Syst. Evol. Microbiol.">
        <title>Complete genome sequence of Corynebacterium casei LMG S-19264T (=DSM 44701T), isolated from a smear-ripened cheese.</title>
        <authorList>
            <consortium name="US DOE Joint Genome Institute (JGI-PGF)"/>
            <person name="Walter F."/>
            <person name="Albersmeier A."/>
            <person name="Kalinowski J."/>
            <person name="Ruckert C."/>
        </authorList>
    </citation>
    <scope>NUCLEOTIDE SEQUENCE</scope>
    <source>
        <strain evidence="2">VKM Ac-1401</strain>
    </source>
</reference>
<name>A0A9W6HB75_9MICO</name>
<keyword evidence="3" id="KW-1185">Reference proteome</keyword>
<evidence type="ECO:0000313" key="2">
    <source>
        <dbReference type="EMBL" id="GLJ77300.1"/>
    </source>
</evidence>
<dbReference type="AlphaFoldDB" id="A0A9W6HB75"/>
<evidence type="ECO:0000313" key="3">
    <source>
        <dbReference type="Proteomes" id="UP001142372"/>
    </source>
</evidence>
<feature type="region of interest" description="Disordered" evidence="1">
    <location>
        <begin position="1"/>
        <end position="48"/>
    </location>
</feature>
<comment type="caution">
    <text evidence="2">The sequence shown here is derived from an EMBL/GenBank/DDBJ whole genome shotgun (WGS) entry which is preliminary data.</text>
</comment>
<sequence length="60" mass="5840">MSDAVRVMRGGDTPVGPQVGTADAGGDDAHDGVASGGKNGIGDLFDADVPFAVDDGSKHG</sequence>
<accession>A0A9W6HB75</accession>
<dbReference type="Proteomes" id="UP001142372">
    <property type="component" value="Unassembled WGS sequence"/>
</dbReference>
<protein>
    <submittedName>
        <fullName evidence="2">Uncharacterized protein</fullName>
    </submittedName>
</protein>